<reference evidence="1" key="1">
    <citation type="submission" date="2020-11" db="EMBL/GenBank/DDBJ databases">
        <title>Nocardioides sp. nov., isolated from Soil of Cynanchum wilfordii Hemsley rhizosphere.</title>
        <authorList>
            <person name="Lee J.-S."/>
            <person name="Suh M.K."/>
            <person name="Kim J.-S."/>
        </authorList>
    </citation>
    <scope>NUCLEOTIDE SEQUENCE</scope>
    <source>
        <strain evidence="1">KCTC 19275</strain>
    </source>
</reference>
<name>A0A930VCV6_9ACTN</name>
<dbReference type="Proteomes" id="UP000640489">
    <property type="component" value="Unassembled WGS sequence"/>
</dbReference>
<organism evidence="1 2">
    <name type="scientific">Nocardioides islandensis</name>
    <dbReference type="NCBI Taxonomy" id="433663"/>
    <lineage>
        <taxon>Bacteria</taxon>
        <taxon>Bacillati</taxon>
        <taxon>Actinomycetota</taxon>
        <taxon>Actinomycetes</taxon>
        <taxon>Propionibacteriales</taxon>
        <taxon>Nocardioidaceae</taxon>
        <taxon>Nocardioides</taxon>
    </lineage>
</organism>
<dbReference type="Pfam" id="PF02566">
    <property type="entry name" value="OsmC"/>
    <property type="match status" value="1"/>
</dbReference>
<dbReference type="InterPro" id="IPR015946">
    <property type="entry name" value="KH_dom-like_a/b"/>
</dbReference>
<keyword evidence="2" id="KW-1185">Reference proteome</keyword>
<dbReference type="RefSeq" id="WP_194708331.1">
    <property type="nucleotide sequence ID" value="NZ_JADKPN010000013.1"/>
</dbReference>
<dbReference type="EMBL" id="JADKPN010000013">
    <property type="protein sequence ID" value="MBF4765144.1"/>
    <property type="molecule type" value="Genomic_DNA"/>
</dbReference>
<comment type="caution">
    <text evidence="1">The sequence shown here is derived from an EMBL/GenBank/DDBJ whole genome shotgun (WGS) entry which is preliminary data.</text>
</comment>
<dbReference type="Gene3D" id="3.30.300.20">
    <property type="match status" value="1"/>
</dbReference>
<evidence type="ECO:0000313" key="1">
    <source>
        <dbReference type="EMBL" id="MBF4765144.1"/>
    </source>
</evidence>
<accession>A0A930VCV6</accession>
<protein>
    <submittedName>
        <fullName evidence="1">OsmC family protein</fullName>
    </submittedName>
</protein>
<gene>
    <name evidence="1" type="ORF">ISU07_18595</name>
</gene>
<dbReference type="InterPro" id="IPR036102">
    <property type="entry name" value="OsmC/Ohrsf"/>
</dbReference>
<dbReference type="SUPFAM" id="SSF82784">
    <property type="entry name" value="OsmC-like"/>
    <property type="match status" value="1"/>
</dbReference>
<evidence type="ECO:0000313" key="2">
    <source>
        <dbReference type="Proteomes" id="UP000640489"/>
    </source>
</evidence>
<proteinExistence type="predicted"/>
<dbReference type="InterPro" id="IPR003718">
    <property type="entry name" value="OsmC/Ohr_fam"/>
</dbReference>
<sequence length="161" mass="17545">MTSSADETPDQSPDPTLRHVDLTRMGKERYKATNRRGGVLPVGSGDDPDFTPVELLLAALAGCAAVDIDLITGKRVDATTFDLRTTGHKVRDESGSHLVGLTIHVDVRFPDGPDGDHAREMLPRAIQQTRDRLCTVGRTVALGEPVEYVEEDLSALEISRR</sequence>
<dbReference type="AlphaFoldDB" id="A0A930VCV6"/>